<feature type="region of interest" description="Disordered" evidence="6">
    <location>
        <begin position="35"/>
        <end position="66"/>
    </location>
</feature>
<dbReference type="STRING" id="218140.BPSY_1742"/>
<reference evidence="9 10" key="1">
    <citation type="submission" date="2014-03" db="EMBL/GenBank/DDBJ databases">
        <title>Genomics of Bifidobacteria.</title>
        <authorList>
            <person name="Ventura M."/>
            <person name="Milani C."/>
            <person name="Lugli G.A."/>
        </authorList>
    </citation>
    <scope>NUCLEOTIDE SEQUENCE [LARGE SCALE GENOMIC DNA]</scope>
    <source>
        <strain evidence="9 10">LMG 21775</strain>
    </source>
</reference>
<dbReference type="GO" id="GO:0004563">
    <property type="term" value="F:beta-N-acetylhexosaminidase activity"/>
    <property type="evidence" value="ECO:0007669"/>
    <property type="project" value="UniProtKB-EC"/>
</dbReference>
<name>A0A087CDI4_9BIFI</name>
<dbReference type="SUPFAM" id="SSF51445">
    <property type="entry name" value="(Trans)glycosidases"/>
    <property type="match status" value="1"/>
</dbReference>
<evidence type="ECO:0000256" key="2">
    <source>
        <dbReference type="ARBA" id="ARBA00005336"/>
    </source>
</evidence>
<evidence type="ECO:0000313" key="9">
    <source>
        <dbReference type="EMBL" id="KFI81334.1"/>
    </source>
</evidence>
<feature type="domain" description="Glycoside hydrolase family 3 N-terminal" evidence="8">
    <location>
        <begin position="80"/>
        <end position="402"/>
    </location>
</feature>
<dbReference type="eggNOG" id="COG1472">
    <property type="taxonomic scope" value="Bacteria"/>
</dbReference>
<gene>
    <name evidence="9" type="ORF">BPSY_1742</name>
</gene>
<comment type="similarity">
    <text evidence="2">Belongs to the glycosyl hydrolase 3 family.</text>
</comment>
<evidence type="ECO:0000256" key="7">
    <source>
        <dbReference type="SAM" id="SignalP"/>
    </source>
</evidence>
<accession>A0A087CDI4</accession>
<dbReference type="InterPro" id="IPR017853">
    <property type="entry name" value="GH"/>
</dbReference>
<feature type="compositionally biased region" description="Polar residues" evidence="6">
    <location>
        <begin position="36"/>
        <end position="50"/>
    </location>
</feature>
<dbReference type="GO" id="GO:0009254">
    <property type="term" value="P:peptidoglycan turnover"/>
    <property type="evidence" value="ECO:0007669"/>
    <property type="project" value="TreeGrafter"/>
</dbReference>
<feature type="signal peptide" evidence="7">
    <location>
        <begin position="1"/>
        <end position="25"/>
    </location>
</feature>
<evidence type="ECO:0000256" key="4">
    <source>
        <dbReference type="ARBA" id="ARBA00022801"/>
    </source>
</evidence>
<organism evidence="9 10">
    <name type="scientific">Bifidobacterium psychraerophilum</name>
    <dbReference type="NCBI Taxonomy" id="218140"/>
    <lineage>
        <taxon>Bacteria</taxon>
        <taxon>Bacillati</taxon>
        <taxon>Actinomycetota</taxon>
        <taxon>Actinomycetes</taxon>
        <taxon>Bifidobacteriales</taxon>
        <taxon>Bifidobacteriaceae</taxon>
        <taxon>Bifidobacterium</taxon>
    </lineage>
</organism>
<dbReference type="Pfam" id="PF00933">
    <property type="entry name" value="Glyco_hydro_3"/>
    <property type="match status" value="1"/>
</dbReference>
<comment type="catalytic activity">
    <reaction evidence="1">
        <text>Hydrolysis of terminal non-reducing N-acetyl-D-hexosamine residues in N-acetyl-beta-D-hexosaminides.</text>
        <dbReference type="EC" id="3.2.1.52"/>
    </reaction>
</comment>
<protein>
    <recommendedName>
        <fullName evidence="3">beta-N-acetylhexosaminidase</fullName>
        <ecNumber evidence="3">3.2.1.52</ecNumber>
    </recommendedName>
</protein>
<comment type="caution">
    <text evidence="9">The sequence shown here is derived from an EMBL/GenBank/DDBJ whole genome shotgun (WGS) entry which is preliminary data.</text>
</comment>
<dbReference type="InterPro" id="IPR050226">
    <property type="entry name" value="NagZ_Beta-hexosaminidase"/>
</dbReference>
<dbReference type="EC" id="3.2.1.52" evidence="3"/>
<dbReference type="PANTHER" id="PTHR30480:SF13">
    <property type="entry name" value="BETA-HEXOSAMINIDASE"/>
    <property type="match status" value="1"/>
</dbReference>
<evidence type="ECO:0000256" key="5">
    <source>
        <dbReference type="ARBA" id="ARBA00023295"/>
    </source>
</evidence>
<dbReference type="GO" id="GO:0005975">
    <property type="term" value="P:carbohydrate metabolic process"/>
    <property type="evidence" value="ECO:0007669"/>
    <property type="project" value="InterPro"/>
</dbReference>
<evidence type="ECO:0000256" key="6">
    <source>
        <dbReference type="SAM" id="MobiDB-lite"/>
    </source>
</evidence>
<dbReference type="InterPro" id="IPR036962">
    <property type="entry name" value="Glyco_hydro_3_N_sf"/>
</dbReference>
<proteinExistence type="inferred from homology"/>
<dbReference type="Proteomes" id="UP000029050">
    <property type="component" value="Unassembled WGS sequence"/>
</dbReference>
<dbReference type="PANTHER" id="PTHR30480">
    <property type="entry name" value="BETA-HEXOSAMINIDASE-RELATED"/>
    <property type="match status" value="1"/>
</dbReference>
<keyword evidence="7" id="KW-0732">Signal</keyword>
<feature type="chain" id="PRO_5001819329" description="beta-N-acetylhexosaminidase" evidence="7">
    <location>
        <begin position="26"/>
        <end position="410"/>
    </location>
</feature>
<dbReference type="EMBL" id="JGZI01000010">
    <property type="protein sequence ID" value="KFI81334.1"/>
    <property type="molecule type" value="Genomic_DNA"/>
</dbReference>
<evidence type="ECO:0000256" key="1">
    <source>
        <dbReference type="ARBA" id="ARBA00001231"/>
    </source>
</evidence>
<sequence length="410" mass="42223">MGIIHSSASRGVAFLLVLCCIIALAACSPLVDQHGKPSNTSPAVQHSQSFADREAAPSPNASIEQSPEYRAASAVAAMSLEERVGQLVMAPLNVGDDPEGFSTLIAQYHVGSVLLLGNWRGGVAQVGQAAQRLQGYAPAGSKLLIASDQEGGQVQHLRGPGFDSMPSGVDQGRMDTASLRSSAGRWGTQLKSAGVNVNLAPVLDTVQTQPRQSNAPVGALDRDFGLDAGGNSEHGIAFIQGMADAGVSTAIKHYPGLGAVTGNTDFTAQGIEDSTTSFDGDEISAFTAALKAEPAMVMMSLATYPRLDPGNPAAFSATIIGNLRNEHAFNGVITSDSLSAAALGGTSPDQLGVRFVEAGGDLACIGARSYVEPVIQGLIDRAKQDAAFASKIQSSATRVMTLKYSAGLAQ</sequence>
<keyword evidence="5 9" id="KW-0326">Glycosidase</keyword>
<dbReference type="AlphaFoldDB" id="A0A087CDI4"/>
<keyword evidence="10" id="KW-1185">Reference proteome</keyword>
<dbReference type="Gene3D" id="3.20.20.300">
    <property type="entry name" value="Glycoside hydrolase, family 3, N-terminal domain"/>
    <property type="match status" value="1"/>
</dbReference>
<evidence type="ECO:0000259" key="8">
    <source>
        <dbReference type="Pfam" id="PF00933"/>
    </source>
</evidence>
<keyword evidence="4 9" id="KW-0378">Hydrolase</keyword>
<evidence type="ECO:0000256" key="3">
    <source>
        <dbReference type="ARBA" id="ARBA00012663"/>
    </source>
</evidence>
<dbReference type="InterPro" id="IPR001764">
    <property type="entry name" value="Glyco_hydro_3_N"/>
</dbReference>
<evidence type="ECO:0000313" key="10">
    <source>
        <dbReference type="Proteomes" id="UP000029050"/>
    </source>
</evidence>